<feature type="transmembrane region" description="Helical" evidence="1">
    <location>
        <begin position="65"/>
        <end position="86"/>
    </location>
</feature>
<keyword evidence="1" id="KW-0812">Transmembrane</keyword>
<evidence type="ECO:0000313" key="2">
    <source>
        <dbReference type="EMBL" id="KEA57050.1"/>
    </source>
</evidence>
<reference evidence="2" key="1">
    <citation type="submission" date="2014-04" db="EMBL/GenBank/DDBJ databases">
        <title>In planta biocontrol of soil-borne Fusarium wilt of banana through a plant endophytic bacterium, Burkholderia cenocepacia 869T2.</title>
        <authorList>
            <person name="Ho Y.-N."/>
            <person name="Chiang H.-M."/>
            <person name="Chao C.-P."/>
            <person name="Su C.-C."/>
            <person name="Hsu H.-F."/>
            <person name="Guo C.-T."/>
            <person name="Hsieh J.-L."/>
            <person name="Huang C.-C."/>
        </authorList>
    </citation>
    <scope>NUCLEOTIDE SEQUENCE [LARGE SCALE GENOMIC DNA]</scope>
    <source>
        <strain evidence="2">869T2</strain>
    </source>
</reference>
<name>A0A071M8Y5_9BURK</name>
<organism evidence="2">
    <name type="scientific">Burkholderia cenocepacia</name>
    <dbReference type="NCBI Taxonomy" id="95486"/>
    <lineage>
        <taxon>Bacteria</taxon>
        <taxon>Pseudomonadati</taxon>
        <taxon>Pseudomonadota</taxon>
        <taxon>Betaproteobacteria</taxon>
        <taxon>Burkholderiales</taxon>
        <taxon>Burkholderiaceae</taxon>
        <taxon>Burkholderia</taxon>
        <taxon>Burkholderia cepacia complex</taxon>
    </lineage>
</organism>
<keyword evidence="1" id="KW-1133">Transmembrane helix</keyword>
<dbReference type="EMBL" id="JJOA01000022">
    <property type="protein sequence ID" value="KEA57050.1"/>
    <property type="molecule type" value="Genomic_DNA"/>
</dbReference>
<dbReference type="OrthoDB" id="9025658at2"/>
<accession>A0A071M8Y5</accession>
<feature type="transmembrane region" description="Helical" evidence="1">
    <location>
        <begin position="21"/>
        <end position="45"/>
    </location>
</feature>
<dbReference type="AlphaFoldDB" id="A0A071M8Y5"/>
<gene>
    <name evidence="2" type="ORF">DT99_24270</name>
</gene>
<protein>
    <submittedName>
        <fullName evidence="2">Uncharacterized protein</fullName>
    </submittedName>
</protein>
<comment type="caution">
    <text evidence="2">The sequence shown here is derived from an EMBL/GenBank/DDBJ whole genome shotgun (WGS) entry which is preliminary data.</text>
</comment>
<evidence type="ECO:0000256" key="1">
    <source>
        <dbReference type="SAM" id="Phobius"/>
    </source>
</evidence>
<keyword evidence="1" id="KW-0472">Membrane</keyword>
<proteinExistence type="predicted"/>
<sequence length="96" mass="10288">MSKPDLRRPVAGPYRQSRWAAGLEAAFGWVAKGTLVLAGLAMVALMALTGDVGAVTDLPSTRKGWLYLLLILVVALALIFTVYHYWLHPAGARPAG</sequence>